<feature type="transmembrane region" description="Helical" evidence="8">
    <location>
        <begin position="42"/>
        <end position="63"/>
    </location>
</feature>
<organism evidence="9">
    <name type="scientific">Streptococcus pneumoniae</name>
    <dbReference type="NCBI Taxonomy" id="1313"/>
    <lineage>
        <taxon>Bacteria</taxon>
        <taxon>Bacillati</taxon>
        <taxon>Bacillota</taxon>
        <taxon>Bacilli</taxon>
        <taxon>Lactobacillales</taxon>
        <taxon>Streptococcaceae</taxon>
        <taxon>Streptococcus</taxon>
    </lineage>
</organism>
<dbReference type="EMBL" id="CAATHA010000001">
    <property type="protein sequence ID" value="VNP80563.1"/>
    <property type="molecule type" value="Genomic_DNA"/>
</dbReference>
<comment type="similarity">
    <text evidence="2">Belongs to the AzlC family.</text>
</comment>
<comment type="subcellular location">
    <subcellularLocation>
        <location evidence="1">Cell membrane</location>
        <topology evidence="1">Multi-pass membrane protein</topology>
    </subcellularLocation>
</comment>
<keyword evidence="5 8" id="KW-0812">Transmembrane</keyword>
<feature type="transmembrane region" description="Helical" evidence="8">
    <location>
        <begin position="121"/>
        <end position="141"/>
    </location>
</feature>
<keyword evidence="6 8" id="KW-1133">Transmembrane helix</keyword>
<dbReference type="Pfam" id="PF03591">
    <property type="entry name" value="AzlC"/>
    <property type="match status" value="1"/>
</dbReference>
<evidence type="ECO:0000256" key="8">
    <source>
        <dbReference type="SAM" id="Phobius"/>
    </source>
</evidence>
<gene>
    <name evidence="9" type="primary">ygaZ</name>
    <name evidence="9" type="ORF">SAMEA3172910_00173</name>
</gene>
<sequence>MPTALGYVSIGLACGIIGAPYVTPVEMGLMSLFVYAGSAQFAMLALIVVQAPVAAIAMTVFLINLRLFLLSLHASTYFRHTSLWYNIGMSSILTDETYGVLMGELAHTDKVNPMWMHGNNLNSYVAWFVGTVVGTALGGLLPNPEIFALILSSVVTGKVGSLPQIKWLDFLAVFPTAWVAFRYCNLVGTVLFGVVLIAILRLVF</sequence>
<dbReference type="GO" id="GO:1903785">
    <property type="term" value="P:L-valine transmembrane transport"/>
    <property type="evidence" value="ECO:0007669"/>
    <property type="project" value="TreeGrafter"/>
</dbReference>
<evidence type="ECO:0000313" key="9">
    <source>
        <dbReference type="EMBL" id="VNP80563.1"/>
    </source>
</evidence>
<name>A0A4J1XIT3_STREE</name>
<accession>A0A4J1XIT3</accession>
<evidence type="ECO:0000256" key="6">
    <source>
        <dbReference type="ARBA" id="ARBA00022989"/>
    </source>
</evidence>
<protein>
    <submittedName>
        <fullName evidence="9">AzlC family protein</fullName>
    </submittedName>
</protein>
<evidence type="ECO:0000256" key="5">
    <source>
        <dbReference type="ARBA" id="ARBA00022692"/>
    </source>
</evidence>
<evidence type="ECO:0000256" key="4">
    <source>
        <dbReference type="ARBA" id="ARBA00022475"/>
    </source>
</evidence>
<evidence type="ECO:0000256" key="3">
    <source>
        <dbReference type="ARBA" id="ARBA00022448"/>
    </source>
</evidence>
<dbReference type="GO" id="GO:0005886">
    <property type="term" value="C:plasma membrane"/>
    <property type="evidence" value="ECO:0007669"/>
    <property type="project" value="UniProtKB-SubCell"/>
</dbReference>
<keyword evidence="3" id="KW-0813">Transport</keyword>
<dbReference type="AlphaFoldDB" id="A0A4J1XIT3"/>
<proteinExistence type="inferred from homology"/>
<evidence type="ECO:0000256" key="1">
    <source>
        <dbReference type="ARBA" id="ARBA00004651"/>
    </source>
</evidence>
<evidence type="ECO:0000256" key="7">
    <source>
        <dbReference type="ARBA" id="ARBA00023136"/>
    </source>
</evidence>
<feature type="transmembrane region" description="Helical" evidence="8">
    <location>
        <begin position="177"/>
        <end position="203"/>
    </location>
</feature>
<dbReference type="PANTHER" id="PTHR34979:SF1">
    <property type="entry name" value="INNER MEMBRANE PROTEIN YGAZ"/>
    <property type="match status" value="1"/>
</dbReference>
<keyword evidence="4" id="KW-1003">Cell membrane</keyword>
<dbReference type="InterPro" id="IPR011606">
    <property type="entry name" value="Brnchd-chn_aa_trnsp_permease"/>
</dbReference>
<evidence type="ECO:0000256" key="2">
    <source>
        <dbReference type="ARBA" id="ARBA00010735"/>
    </source>
</evidence>
<dbReference type="PANTHER" id="PTHR34979">
    <property type="entry name" value="INNER MEMBRANE PROTEIN YGAZ"/>
    <property type="match status" value="1"/>
</dbReference>
<reference evidence="9" key="1">
    <citation type="submission" date="2019-04" db="EMBL/GenBank/DDBJ databases">
        <authorList>
            <consortium name="Pathogen Informatics"/>
        </authorList>
    </citation>
    <scope>NUCLEOTIDE SEQUENCE</scope>
    <source>
        <strain evidence="9">GPSC51</strain>
    </source>
</reference>
<keyword evidence="7 8" id="KW-0472">Membrane</keyword>